<dbReference type="NCBIfam" id="TIGR00714">
    <property type="entry name" value="hscB"/>
    <property type="match status" value="1"/>
</dbReference>
<dbReference type="OrthoDB" id="287587at2"/>
<proteinExistence type="inferred from homology"/>
<keyword evidence="2 4" id="KW-0143">Chaperone</keyword>
<dbReference type="SUPFAM" id="SSF47144">
    <property type="entry name" value="HSC20 (HSCB), C-terminal oligomerisation domain"/>
    <property type="match status" value="1"/>
</dbReference>
<dbReference type="GO" id="GO:0006457">
    <property type="term" value="P:protein folding"/>
    <property type="evidence" value="ECO:0007669"/>
    <property type="project" value="UniProtKB-UniRule"/>
</dbReference>
<dbReference type="HAMAP" id="MF_00682">
    <property type="entry name" value="HscB"/>
    <property type="match status" value="1"/>
</dbReference>
<dbReference type="GO" id="GO:0051087">
    <property type="term" value="F:protein-folding chaperone binding"/>
    <property type="evidence" value="ECO:0007669"/>
    <property type="project" value="InterPro"/>
</dbReference>
<evidence type="ECO:0000256" key="3">
    <source>
        <dbReference type="ARBA" id="ARBA00025596"/>
    </source>
</evidence>
<keyword evidence="7" id="KW-1185">Reference proteome</keyword>
<sequence>MNLQSDDFELFGVERRFAQDRAQLDARWKELQRQAHPDRFASEGAAAQRVAMQWSVRINEAYQRLKEPLTRAAYLCELGGAPVGAEDNTAMPTQFLMQQMEWREALDDARSAQQIDALGLVVKNAERNALEQCAALLDESHDYPAAAQQVRALMFLARFARSVEQRADQLGQ</sequence>
<accession>A0A2S0N3W1</accession>
<dbReference type="Pfam" id="PF07743">
    <property type="entry name" value="HSCB_C"/>
    <property type="match status" value="1"/>
</dbReference>
<dbReference type="PROSITE" id="PS50076">
    <property type="entry name" value="DNAJ_2"/>
    <property type="match status" value="1"/>
</dbReference>
<evidence type="ECO:0000256" key="4">
    <source>
        <dbReference type="HAMAP-Rule" id="MF_00682"/>
    </source>
</evidence>
<dbReference type="PANTHER" id="PTHR14021">
    <property type="entry name" value="IRON-SULFUR CLUSTER CO-CHAPERONE PROTEIN HSCB"/>
    <property type="match status" value="1"/>
</dbReference>
<evidence type="ECO:0000256" key="1">
    <source>
        <dbReference type="ARBA" id="ARBA00010476"/>
    </source>
</evidence>
<dbReference type="Gene3D" id="1.20.1280.20">
    <property type="entry name" value="HscB, C-terminal domain"/>
    <property type="match status" value="1"/>
</dbReference>
<dbReference type="InterPro" id="IPR036869">
    <property type="entry name" value="J_dom_sf"/>
</dbReference>
<evidence type="ECO:0000256" key="2">
    <source>
        <dbReference type="ARBA" id="ARBA00023186"/>
    </source>
</evidence>
<dbReference type="Proteomes" id="UP000239326">
    <property type="component" value="Chromosome"/>
</dbReference>
<dbReference type="GO" id="GO:0001671">
    <property type="term" value="F:ATPase activator activity"/>
    <property type="evidence" value="ECO:0007669"/>
    <property type="project" value="InterPro"/>
</dbReference>
<dbReference type="PANTHER" id="PTHR14021:SF15">
    <property type="entry name" value="IRON-SULFUR CLUSTER CO-CHAPERONE PROTEIN HSCB"/>
    <property type="match status" value="1"/>
</dbReference>
<dbReference type="RefSeq" id="WP_106447805.1">
    <property type="nucleotide sequence ID" value="NZ_CP027669.1"/>
</dbReference>
<dbReference type="Gene3D" id="1.10.287.110">
    <property type="entry name" value="DnaJ domain"/>
    <property type="match status" value="1"/>
</dbReference>
<dbReference type="InterPro" id="IPR036386">
    <property type="entry name" value="HscB_C_sf"/>
</dbReference>
<dbReference type="AlphaFoldDB" id="A0A2S0N3W1"/>
<organism evidence="6 7">
    <name type="scientific">Simplicispira suum</name>
    <dbReference type="NCBI Taxonomy" id="2109915"/>
    <lineage>
        <taxon>Bacteria</taxon>
        <taxon>Pseudomonadati</taxon>
        <taxon>Pseudomonadota</taxon>
        <taxon>Betaproteobacteria</taxon>
        <taxon>Burkholderiales</taxon>
        <taxon>Comamonadaceae</taxon>
        <taxon>Simplicispira</taxon>
    </lineage>
</organism>
<comment type="similarity">
    <text evidence="1 4">Belongs to the HscB family.</text>
</comment>
<dbReference type="NCBIfam" id="NF002935">
    <property type="entry name" value="PRK03578.1"/>
    <property type="match status" value="1"/>
</dbReference>
<dbReference type="GO" id="GO:0044571">
    <property type="term" value="P:[2Fe-2S] cluster assembly"/>
    <property type="evidence" value="ECO:0007669"/>
    <property type="project" value="InterPro"/>
</dbReference>
<dbReference type="InterPro" id="IPR004640">
    <property type="entry name" value="HscB"/>
</dbReference>
<dbReference type="KEGG" id="simp:C6571_17360"/>
<dbReference type="EMBL" id="CP027669">
    <property type="protein sequence ID" value="AVO42830.1"/>
    <property type="molecule type" value="Genomic_DNA"/>
</dbReference>
<dbReference type="GO" id="GO:0051259">
    <property type="term" value="P:protein complex oligomerization"/>
    <property type="evidence" value="ECO:0007669"/>
    <property type="project" value="InterPro"/>
</dbReference>
<feature type="domain" description="J" evidence="5">
    <location>
        <begin position="6"/>
        <end position="78"/>
    </location>
</feature>
<dbReference type="GO" id="GO:1990230">
    <property type="term" value="C:iron-sulfur cluster transfer complex"/>
    <property type="evidence" value="ECO:0007669"/>
    <property type="project" value="TreeGrafter"/>
</dbReference>
<comment type="function">
    <text evidence="3 4">Co-chaperone involved in the maturation of iron-sulfur cluster-containing proteins. Seems to help targeting proteins to be folded toward HscA.</text>
</comment>
<evidence type="ECO:0000313" key="6">
    <source>
        <dbReference type="EMBL" id="AVO42830.1"/>
    </source>
</evidence>
<name>A0A2S0N3W1_9BURK</name>
<dbReference type="SMART" id="SM00271">
    <property type="entry name" value="DnaJ"/>
    <property type="match status" value="1"/>
</dbReference>
<gene>
    <name evidence="4" type="primary">hscB</name>
    <name evidence="6" type="ORF">C6571_17360</name>
</gene>
<protein>
    <recommendedName>
        <fullName evidence="4">Co-chaperone protein HscB homolog</fullName>
    </recommendedName>
</protein>
<comment type="subunit">
    <text evidence="4">Interacts with HscA and stimulates its ATPase activity.</text>
</comment>
<evidence type="ECO:0000313" key="7">
    <source>
        <dbReference type="Proteomes" id="UP000239326"/>
    </source>
</evidence>
<dbReference type="SUPFAM" id="SSF46565">
    <property type="entry name" value="Chaperone J-domain"/>
    <property type="match status" value="1"/>
</dbReference>
<evidence type="ECO:0000259" key="5">
    <source>
        <dbReference type="PROSITE" id="PS50076"/>
    </source>
</evidence>
<dbReference type="InterPro" id="IPR009073">
    <property type="entry name" value="HscB_oligo_C"/>
</dbReference>
<dbReference type="InterPro" id="IPR001623">
    <property type="entry name" value="DnaJ_domain"/>
</dbReference>
<reference evidence="6 7" key="1">
    <citation type="submission" date="2018-03" db="EMBL/GenBank/DDBJ databases">
        <title>Genome sequencing of Simplicispira sp.</title>
        <authorList>
            <person name="Kim S.-J."/>
            <person name="Heo J."/>
            <person name="Kwon S.-W."/>
        </authorList>
    </citation>
    <scope>NUCLEOTIDE SEQUENCE [LARGE SCALE GENOMIC DNA]</scope>
    <source>
        <strain evidence="6 7">SC1-8</strain>
    </source>
</reference>